<gene>
    <name evidence="2" type="ORF">FYJ63_01385</name>
</gene>
<evidence type="ECO:0000313" key="3">
    <source>
        <dbReference type="Proteomes" id="UP000442535"/>
    </source>
</evidence>
<keyword evidence="3" id="KW-1185">Reference proteome</keyword>
<name>A0A7K0K0I3_9ACTO</name>
<dbReference type="AlphaFoldDB" id="A0A7K0K0I3"/>
<comment type="caution">
    <text evidence="2">The sequence shown here is derived from an EMBL/GenBank/DDBJ whole genome shotgun (WGS) entry which is preliminary data.</text>
</comment>
<evidence type="ECO:0000256" key="1">
    <source>
        <dbReference type="SAM" id="MobiDB-lite"/>
    </source>
</evidence>
<dbReference type="RefSeq" id="WP_154543080.1">
    <property type="nucleotide sequence ID" value="NZ_JAQYQY010000012.1"/>
</dbReference>
<feature type="compositionally biased region" description="Basic and acidic residues" evidence="1">
    <location>
        <begin position="98"/>
        <end position="107"/>
    </location>
</feature>
<proteinExistence type="predicted"/>
<dbReference type="Proteomes" id="UP000442535">
    <property type="component" value="Unassembled WGS sequence"/>
</dbReference>
<organism evidence="2 3">
    <name type="scientific">Mobiluncus porci</name>
    <dbReference type="NCBI Taxonomy" id="2652278"/>
    <lineage>
        <taxon>Bacteria</taxon>
        <taxon>Bacillati</taxon>
        <taxon>Actinomycetota</taxon>
        <taxon>Actinomycetes</taxon>
        <taxon>Actinomycetales</taxon>
        <taxon>Actinomycetaceae</taxon>
        <taxon>Mobiluncus</taxon>
    </lineage>
</organism>
<feature type="region of interest" description="Disordered" evidence="1">
    <location>
        <begin position="98"/>
        <end position="123"/>
    </location>
</feature>
<protein>
    <submittedName>
        <fullName evidence="2">Uncharacterized protein</fullName>
    </submittedName>
</protein>
<sequence length="144" mass="16292">MAEQTGRKYPVIAEYSAKWKWKERAAKYDQHLLAKKRYRLAAKKLKAEEVQEALIAGAQKMAGDVILNTPIEELGDSARVRLIELAGKMATDYYRDGDGFDKVKESPQESGGSSFPDLEAMTPEERRDLLIEMKLEIERELGDG</sequence>
<reference evidence="2 3" key="1">
    <citation type="submission" date="2019-08" db="EMBL/GenBank/DDBJ databases">
        <title>In-depth cultivation of the pig gut microbiome towards novel bacterial diversity and tailored functional studies.</title>
        <authorList>
            <person name="Wylensek D."/>
            <person name="Hitch T.C.A."/>
            <person name="Clavel T."/>
        </authorList>
    </citation>
    <scope>NUCLEOTIDE SEQUENCE [LARGE SCALE GENOMIC DNA]</scope>
    <source>
        <strain evidence="2 3">RF-GAM-744-WT-7</strain>
    </source>
</reference>
<dbReference type="EMBL" id="VUMY01000002">
    <property type="protein sequence ID" value="MST48918.1"/>
    <property type="molecule type" value="Genomic_DNA"/>
</dbReference>
<accession>A0A7K0K0I3</accession>
<evidence type="ECO:0000313" key="2">
    <source>
        <dbReference type="EMBL" id="MST48918.1"/>
    </source>
</evidence>